<keyword evidence="3" id="KW-1185">Reference proteome</keyword>
<dbReference type="Proteomes" id="UP000199516">
    <property type="component" value="Unassembled WGS sequence"/>
</dbReference>
<evidence type="ECO:0000256" key="1">
    <source>
        <dbReference type="SAM" id="Phobius"/>
    </source>
</evidence>
<dbReference type="RefSeq" id="WP_091656266.1">
    <property type="nucleotide sequence ID" value="NZ_FONT01000001.1"/>
</dbReference>
<name>A0A1I1ZJL7_9BACI</name>
<dbReference type="OrthoDB" id="2839959at2"/>
<feature type="transmembrane region" description="Helical" evidence="1">
    <location>
        <begin position="224"/>
        <end position="245"/>
    </location>
</feature>
<proteinExistence type="predicted"/>
<evidence type="ECO:0000313" key="3">
    <source>
        <dbReference type="Proteomes" id="UP000199516"/>
    </source>
</evidence>
<dbReference type="EMBL" id="FONT01000001">
    <property type="protein sequence ID" value="SFE30743.1"/>
    <property type="molecule type" value="Genomic_DNA"/>
</dbReference>
<feature type="transmembrane region" description="Helical" evidence="1">
    <location>
        <begin position="118"/>
        <end position="135"/>
    </location>
</feature>
<feature type="transmembrane region" description="Helical" evidence="1">
    <location>
        <begin position="37"/>
        <end position="56"/>
    </location>
</feature>
<keyword evidence="1" id="KW-1133">Transmembrane helix</keyword>
<dbReference type="STRING" id="930128.SAMN05192532_101227"/>
<keyword evidence="1" id="KW-0812">Transmembrane</keyword>
<organism evidence="2 3">
    <name type="scientific">Alteribacillus iranensis</name>
    <dbReference type="NCBI Taxonomy" id="930128"/>
    <lineage>
        <taxon>Bacteria</taxon>
        <taxon>Bacillati</taxon>
        <taxon>Bacillota</taxon>
        <taxon>Bacilli</taxon>
        <taxon>Bacillales</taxon>
        <taxon>Bacillaceae</taxon>
        <taxon>Alteribacillus</taxon>
    </lineage>
</organism>
<protein>
    <submittedName>
        <fullName evidence="2">PAP2 superfamily protein</fullName>
    </submittedName>
</protein>
<dbReference type="AlphaFoldDB" id="A0A1I1ZJL7"/>
<keyword evidence="1" id="KW-0472">Membrane</keyword>
<evidence type="ECO:0000313" key="2">
    <source>
        <dbReference type="EMBL" id="SFE30743.1"/>
    </source>
</evidence>
<feature type="transmembrane region" description="Helical" evidence="1">
    <location>
        <begin position="200"/>
        <end position="218"/>
    </location>
</feature>
<gene>
    <name evidence="2" type="ORF">SAMN05192532_101227</name>
</gene>
<reference evidence="2 3" key="1">
    <citation type="submission" date="2016-10" db="EMBL/GenBank/DDBJ databases">
        <authorList>
            <person name="de Groot N.N."/>
        </authorList>
    </citation>
    <scope>NUCLEOTIDE SEQUENCE [LARGE SCALE GENOMIC DNA]</scope>
    <source>
        <strain evidence="2 3">DSM 23995</strain>
    </source>
</reference>
<feature type="transmembrane region" description="Helical" evidence="1">
    <location>
        <begin position="94"/>
        <end position="112"/>
    </location>
</feature>
<feature type="transmembrane region" description="Helical" evidence="1">
    <location>
        <begin position="12"/>
        <end position="30"/>
    </location>
</feature>
<sequence length="260" mass="28603">MLTQLAGDTLALLANNWFLLAILALIFWVVDKHIGFRMLVVFALTLYVHGLIAFTLAPDTSSLSQQGFNFPAGSVQITTAVWGYLVPEIRDRRFTLIAIGVILLTSFLSYYYTGHSLQDIAAALFIGLFILYVVYRSLDWIGSVPEPIIFSFSLVLPSAMLLIYPEGAPHAGLLLGVGAGHSMEQLKVRMITAEKEIKRAFSGLLGVVGLLFIIYIGGLLPETLVIHFLYTGFLGLWITILQPLLASKMGLCEQEGHSRV</sequence>
<accession>A0A1I1ZJL7</accession>